<protein>
    <submittedName>
        <fullName evidence="1">Uncharacterized protein</fullName>
    </submittedName>
</protein>
<dbReference type="Proteomes" id="UP000634136">
    <property type="component" value="Unassembled WGS sequence"/>
</dbReference>
<proteinExistence type="predicted"/>
<comment type="caution">
    <text evidence="1">The sequence shown here is derived from an EMBL/GenBank/DDBJ whole genome shotgun (WGS) entry which is preliminary data.</text>
</comment>
<accession>A0A834XCJ3</accession>
<evidence type="ECO:0000313" key="2">
    <source>
        <dbReference type="Proteomes" id="UP000634136"/>
    </source>
</evidence>
<dbReference type="AlphaFoldDB" id="A0A834XCJ3"/>
<name>A0A834XCJ3_9FABA</name>
<reference evidence="1" key="1">
    <citation type="submission" date="2020-09" db="EMBL/GenBank/DDBJ databases">
        <title>Genome-Enabled Discovery of Anthraquinone Biosynthesis in Senna tora.</title>
        <authorList>
            <person name="Kang S.-H."/>
            <person name="Pandey R.P."/>
            <person name="Lee C.-M."/>
            <person name="Sim J.-S."/>
            <person name="Jeong J.-T."/>
            <person name="Choi B.-S."/>
            <person name="Jung M."/>
            <person name="Ginzburg D."/>
            <person name="Zhao K."/>
            <person name="Won S.Y."/>
            <person name="Oh T.-J."/>
            <person name="Yu Y."/>
            <person name="Kim N.-H."/>
            <person name="Lee O.R."/>
            <person name="Lee T.-H."/>
            <person name="Bashyal P."/>
            <person name="Kim T.-S."/>
            <person name="Lee W.-H."/>
            <person name="Kawkins C."/>
            <person name="Kim C.-K."/>
            <person name="Kim J.S."/>
            <person name="Ahn B.O."/>
            <person name="Rhee S.Y."/>
            <person name="Sohng J.K."/>
        </authorList>
    </citation>
    <scope>NUCLEOTIDE SEQUENCE</scope>
    <source>
        <tissue evidence="1">Leaf</tissue>
    </source>
</reference>
<gene>
    <name evidence="1" type="ORF">G2W53_004857</name>
</gene>
<keyword evidence="2" id="KW-1185">Reference proteome</keyword>
<dbReference type="EMBL" id="JAAIUW010000002">
    <property type="protein sequence ID" value="KAF7842559.1"/>
    <property type="molecule type" value="Genomic_DNA"/>
</dbReference>
<evidence type="ECO:0000313" key="1">
    <source>
        <dbReference type="EMBL" id="KAF7842559.1"/>
    </source>
</evidence>
<sequence length="26" mass="2948">MPEKLGGSYIGYSNYSIHQQADWSSE</sequence>
<organism evidence="1 2">
    <name type="scientific">Senna tora</name>
    <dbReference type="NCBI Taxonomy" id="362788"/>
    <lineage>
        <taxon>Eukaryota</taxon>
        <taxon>Viridiplantae</taxon>
        <taxon>Streptophyta</taxon>
        <taxon>Embryophyta</taxon>
        <taxon>Tracheophyta</taxon>
        <taxon>Spermatophyta</taxon>
        <taxon>Magnoliopsida</taxon>
        <taxon>eudicotyledons</taxon>
        <taxon>Gunneridae</taxon>
        <taxon>Pentapetalae</taxon>
        <taxon>rosids</taxon>
        <taxon>fabids</taxon>
        <taxon>Fabales</taxon>
        <taxon>Fabaceae</taxon>
        <taxon>Caesalpinioideae</taxon>
        <taxon>Cassia clade</taxon>
        <taxon>Senna</taxon>
    </lineage>
</organism>